<gene>
    <name evidence="2" type="ORF">ACFPU1_00915</name>
</gene>
<name>A0ABW0YMK4_9BACI</name>
<organism evidence="2 3">
    <name type="scientific">Thalassorhabdus alkalitolerans</name>
    <dbReference type="NCBI Taxonomy" id="2282697"/>
    <lineage>
        <taxon>Bacteria</taxon>
        <taxon>Bacillati</taxon>
        <taxon>Bacillota</taxon>
        <taxon>Bacilli</taxon>
        <taxon>Bacillales</taxon>
        <taxon>Bacillaceae</taxon>
        <taxon>Thalassorhabdus</taxon>
    </lineage>
</organism>
<protein>
    <recommendedName>
        <fullName evidence="4">Transposase</fullName>
    </recommendedName>
</protein>
<proteinExistence type="predicted"/>
<feature type="region of interest" description="Disordered" evidence="1">
    <location>
        <begin position="1"/>
        <end position="27"/>
    </location>
</feature>
<keyword evidence="3" id="KW-1185">Reference proteome</keyword>
<dbReference type="EMBL" id="JBHSOZ010000002">
    <property type="protein sequence ID" value="MFC5711334.1"/>
    <property type="molecule type" value="Genomic_DNA"/>
</dbReference>
<evidence type="ECO:0000313" key="3">
    <source>
        <dbReference type="Proteomes" id="UP001596142"/>
    </source>
</evidence>
<evidence type="ECO:0008006" key="4">
    <source>
        <dbReference type="Google" id="ProtNLM"/>
    </source>
</evidence>
<reference evidence="3" key="1">
    <citation type="journal article" date="2019" name="Int. J. Syst. Evol. Microbiol.">
        <title>The Global Catalogue of Microorganisms (GCM) 10K type strain sequencing project: providing services to taxonomists for standard genome sequencing and annotation.</title>
        <authorList>
            <consortium name="The Broad Institute Genomics Platform"/>
            <consortium name="The Broad Institute Genome Sequencing Center for Infectious Disease"/>
            <person name="Wu L."/>
            <person name="Ma J."/>
        </authorList>
    </citation>
    <scope>NUCLEOTIDE SEQUENCE [LARGE SCALE GENOMIC DNA]</scope>
    <source>
        <strain evidence="3">CECT 7184</strain>
    </source>
</reference>
<dbReference type="Proteomes" id="UP001596142">
    <property type="component" value="Unassembled WGS sequence"/>
</dbReference>
<accession>A0ABW0YMK4</accession>
<evidence type="ECO:0000313" key="2">
    <source>
        <dbReference type="EMBL" id="MFC5711334.1"/>
    </source>
</evidence>
<feature type="compositionally biased region" description="Basic and acidic residues" evidence="1">
    <location>
        <begin position="1"/>
        <end position="10"/>
    </location>
</feature>
<comment type="caution">
    <text evidence="2">The sequence shown here is derived from an EMBL/GenBank/DDBJ whole genome shotgun (WGS) entry which is preliminary data.</text>
</comment>
<evidence type="ECO:0000256" key="1">
    <source>
        <dbReference type="SAM" id="MobiDB-lite"/>
    </source>
</evidence>
<sequence>MPGTRTEKVSGAETGRNRRPLVQEHGLDNYKHVTTDCGARHL</sequence>